<evidence type="ECO:0000313" key="3">
    <source>
        <dbReference type="EMBL" id="BCS97785.1"/>
    </source>
</evidence>
<dbReference type="InterPro" id="IPR001633">
    <property type="entry name" value="EAL_dom"/>
</dbReference>
<evidence type="ECO:0000259" key="1">
    <source>
        <dbReference type="PROSITE" id="PS50883"/>
    </source>
</evidence>
<evidence type="ECO:0000259" key="2">
    <source>
        <dbReference type="PROSITE" id="PS51833"/>
    </source>
</evidence>
<dbReference type="PROSITE" id="PS50883">
    <property type="entry name" value="EAL"/>
    <property type="match status" value="1"/>
</dbReference>
<dbReference type="RefSeq" id="WP_236889190.1">
    <property type="nucleotide sequence ID" value="NZ_AP024488.1"/>
</dbReference>
<sequence>MDTHIARQPIFNDQKQVFGYELLFRNGLNNAMPDDIDGDTATSQLLSSSFFTIGIDTLTNGKYAFINFTEKLINIGIPNLFPWKQTVIEVLETVPATPEVVQALASARRKGYTVALDDFVLNGASSPFLDVADIIKVDLLDTPFDKVEELAAAAEKKGITLLAEKVETEEMFRRATKLGFTLFQGYFFCKPEIISGKEIPAASVTLLKLVAEMNRPDIDFGTIERLVAKDVAIVYKLLSHLNSAWYGLRSPVSSLKEALRMLGLDEIRRLIGLIVMGKIASNSPEELLRTSAVRGRLCELAVQSSGMDTEPSELFTMGIFSLIDTILSRPMEEVLGHLPLSSATVTALTEGTGPQAPFLKFARAFEQGLWVEMTEAARTINLPENQIGGIIIDTLTWNRTLPT</sequence>
<dbReference type="PIRSF" id="PIRSF003180">
    <property type="entry name" value="DiGMPpdiest_YuxH"/>
    <property type="match status" value="1"/>
</dbReference>
<protein>
    <recommendedName>
        <fullName evidence="5">Diguanylate phosphodiesterase</fullName>
    </recommendedName>
</protein>
<dbReference type="SUPFAM" id="SSF141868">
    <property type="entry name" value="EAL domain-like"/>
    <property type="match status" value="1"/>
</dbReference>
<dbReference type="Pfam" id="PF08668">
    <property type="entry name" value="HDOD"/>
    <property type="match status" value="1"/>
</dbReference>
<dbReference type="InterPro" id="IPR014408">
    <property type="entry name" value="dGMP_Pdiesterase_EAL/HD-GYP"/>
</dbReference>
<dbReference type="SUPFAM" id="SSF109604">
    <property type="entry name" value="HD-domain/PDEase-like"/>
    <property type="match status" value="1"/>
</dbReference>
<reference evidence="3 4" key="1">
    <citation type="submission" date="2021-02" db="EMBL/GenBank/DDBJ databases">
        <title>Complete genome of Desulfoluna sp. strain ASN36.</title>
        <authorList>
            <person name="Takahashi A."/>
            <person name="Kojima H."/>
            <person name="Fukui M."/>
        </authorList>
    </citation>
    <scope>NUCLEOTIDE SEQUENCE [LARGE SCALE GENOMIC DNA]</scope>
    <source>
        <strain evidence="3 4">ASN36</strain>
    </source>
</reference>
<dbReference type="Proteomes" id="UP001320148">
    <property type="component" value="Chromosome"/>
</dbReference>
<name>A0ABN6F7N6_9BACT</name>
<keyword evidence="4" id="KW-1185">Reference proteome</keyword>
<dbReference type="SMART" id="SM00052">
    <property type="entry name" value="EAL"/>
    <property type="match status" value="1"/>
</dbReference>
<proteinExistence type="predicted"/>
<dbReference type="InterPro" id="IPR013976">
    <property type="entry name" value="HDOD"/>
</dbReference>
<dbReference type="Pfam" id="PF00563">
    <property type="entry name" value="EAL"/>
    <property type="match status" value="1"/>
</dbReference>
<dbReference type="InterPro" id="IPR052340">
    <property type="entry name" value="RNase_Y/CdgJ"/>
</dbReference>
<dbReference type="InterPro" id="IPR035919">
    <property type="entry name" value="EAL_sf"/>
</dbReference>
<evidence type="ECO:0008006" key="5">
    <source>
        <dbReference type="Google" id="ProtNLM"/>
    </source>
</evidence>
<dbReference type="Gene3D" id="1.10.3210.10">
    <property type="entry name" value="Hypothetical protein af1432"/>
    <property type="match status" value="1"/>
</dbReference>
<dbReference type="PANTHER" id="PTHR33525">
    <property type="match status" value="1"/>
</dbReference>
<evidence type="ECO:0000313" key="4">
    <source>
        <dbReference type="Proteomes" id="UP001320148"/>
    </source>
</evidence>
<organism evidence="3 4">
    <name type="scientific">Desulfoluna limicola</name>
    <dbReference type="NCBI Taxonomy" id="2810562"/>
    <lineage>
        <taxon>Bacteria</taxon>
        <taxon>Pseudomonadati</taxon>
        <taxon>Thermodesulfobacteriota</taxon>
        <taxon>Desulfobacteria</taxon>
        <taxon>Desulfobacterales</taxon>
        <taxon>Desulfolunaceae</taxon>
        <taxon>Desulfoluna</taxon>
    </lineage>
</organism>
<gene>
    <name evidence="3" type="ORF">DSLASN_34170</name>
</gene>
<feature type="domain" description="EAL" evidence="1">
    <location>
        <begin position="1"/>
        <end position="205"/>
    </location>
</feature>
<dbReference type="Gene3D" id="3.20.20.450">
    <property type="entry name" value="EAL domain"/>
    <property type="match status" value="1"/>
</dbReference>
<feature type="domain" description="HDOD" evidence="2">
    <location>
        <begin position="199"/>
        <end position="386"/>
    </location>
</feature>
<accession>A0ABN6F7N6</accession>
<dbReference type="PANTHER" id="PTHR33525:SF4">
    <property type="entry name" value="CYCLIC DI-GMP PHOSPHODIESTERASE CDGJ"/>
    <property type="match status" value="1"/>
</dbReference>
<dbReference type="EMBL" id="AP024488">
    <property type="protein sequence ID" value="BCS97785.1"/>
    <property type="molecule type" value="Genomic_DNA"/>
</dbReference>
<dbReference type="PROSITE" id="PS51833">
    <property type="entry name" value="HDOD"/>
    <property type="match status" value="1"/>
</dbReference>